<dbReference type="Proteomes" id="UP001501175">
    <property type="component" value="Unassembled WGS sequence"/>
</dbReference>
<protein>
    <submittedName>
        <fullName evidence="2">DNA-binding transcriptional regulator NagC</fullName>
    </submittedName>
</protein>
<dbReference type="Gene3D" id="3.30.420.40">
    <property type="match status" value="2"/>
</dbReference>
<evidence type="ECO:0000256" key="1">
    <source>
        <dbReference type="ARBA" id="ARBA00006479"/>
    </source>
</evidence>
<name>A0ABP8NL42_9BACT</name>
<dbReference type="Gene3D" id="1.10.10.10">
    <property type="entry name" value="Winged helix-like DNA-binding domain superfamily/Winged helix DNA-binding domain"/>
    <property type="match status" value="1"/>
</dbReference>
<reference evidence="3" key="1">
    <citation type="journal article" date="2019" name="Int. J. Syst. Evol. Microbiol.">
        <title>The Global Catalogue of Microorganisms (GCM) 10K type strain sequencing project: providing services to taxonomists for standard genome sequencing and annotation.</title>
        <authorList>
            <consortium name="The Broad Institute Genomics Platform"/>
            <consortium name="The Broad Institute Genome Sequencing Center for Infectious Disease"/>
            <person name="Wu L."/>
            <person name="Ma J."/>
        </authorList>
    </citation>
    <scope>NUCLEOTIDE SEQUENCE [LARGE SCALE GENOMIC DNA]</scope>
    <source>
        <strain evidence="3">JCM 17927</strain>
    </source>
</reference>
<dbReference type="GO" id="GO:0003677">
    <property type="term" value="F:DNA binding"/>
    <property type="evidence" value="ECO:0007669"/>
    <property type="project" value="UniProtKB-KW"/>
</dbReference>
<dbReference type="InterPro" id="IPR036390">
    <property type="entry name" value="WH_DNA-bd_sf"/>
</dbReference>
<dbReference type="Pfam" id="PF00480">
    <property type="entry name" value="ROK"/>
    <property type="match status" value="1"/>
</dbReference>
<dbReference type="InterPro" id="IPR043129">
    <property type="entry name" value="ATPase_NBD"/>
</dbReference>
<accession>A0ABP8NL42</accession>
<dbReference type="PANTHER" id="PTHR18964">
    <property type="entry name" value="ROK (REPRESSOR, ORF, KINASE) FAMILY"/>
    <property type="match status" value="1"/>
</dbReference>
<dbReference type="PANTHER" id="PTHR18964:SF149">
    <property type="entry name" value="BIFUNCTIONAL UDP-N-ACETYLGLUCOSAMINE 2-EPIMERASE_N-ACETYLMANNOSAMINE KINASE"/>
    <property type="match status" value="1"/>
</dbReference>
<dbReference type="EMBL" id="BAABHD010000082">
    <property type="protein sequence ID" value="GAA4467593.1"/>
    <property type="molecule type" value="Genomic_DNA"/>
</dbReference>
<keyword evidence="3" id="KW-1185">Reference proteome</keyword>
<comment type="similarity">
    <text evidence="1">Belongs to the ROK (NagC/XylR) family.</text>
</comment>
<sequence>MKRSILQQLYLVGTVTIAQLTRALHASVPSVTALIEELMLEKWIVDVGTADAQFGRKPALYALNNEDRFVLVLDITVHDTKIFIFNCRNEVIVRRDTPLGLENNPAFLTNLLGSVDLVLDEASVRLEEIVAVGVSMPGLVDPDNGVNHTYQNLSPNHSSLGEQLEKHFARPVYLLNDSKATALGEHRFGLLRGKRHALSINIDWGGMGLGVILNGEVFQGASGFAGELGHIPVKPDGDLCQCGKIGCLDTIASATSVVKRVKSQLREGQISRLADMDIDLIDIRTVIDAANFGDAFAIDLLHDLGKELGRGLSMAVHLFNPEAIVVNGVLAKAGKFISNPIEQVINKYCFADFRNNLSISMSELGEMAKPYGVQIYVMEHVLDSQ</sequence>
<dbReference type="RefSeq" id="WP_345248533.1">
    <property type="nucleotide sequence ID" value="NZ_BAABHD010000082.1"/>
</dbReference>
<dbReference type="InterPro" id="IPR000600">
    <property type="entry name" value="ROK"/>
</dbReference>
<organism evidence="2 3">
    <name type="scientific">Nibrella saemangeumensis</name>
    <dbReference type="NCBI Taxonomy" id="1084526"/>
    <lineage>
        <taxon>Bacteria</taxon>
        <taxon>Pseudomonadati</taxon>
        <taxon>Bacteroidota</taxon>
        <taxon>Cytophagia</taxon>
        <taxon>Cytophagales</taxon>
        <taxon>Spirosomataceae</taxon>
        <taxon>Nibrella</taxon>
    </lineage>
</organism>
<dbReference type="SUPFAM" id="SSF46785">
    <property type="entry name" value="Winged helix' DNA-binding domain"/>
    <property type="match status" value="1"/>
</dbReference>
<evidence type="ECO:0000313" key="2">
    <source>
        <dbReference type="EMBL" id="GAA4467593.1"/>
    </source>
</evidence>
<evidence type="ECO:0000313" key="3">
    <source>
        <dbReference type="Proteomes" id="UP001501175"/>
    </source>
</evidence>
<dbReference type="InterPro" id="IPR036388">
    <property type="entry name" value="WH-like_DNA-bd_sf"/>
</dbReference>
<proteinExistence type="inferred from homology"/>
<keyword evidence="2" id="KW-0238">DNA-binding</keyword>
<comment type="caution">
    <text evidence="2">The sequence shown here is derived from an EMBL/GenBank/DDBJ whole genome shotgun (WGS) entry which is preliminary data.</text>
</comment>
<gene>
    <name evidence="2" type="primary">nagC</name>
    <name evidence="2" type="ORF">GCM10023189_51570</name>
</gene>
<dbReference type="SUPFAM" id="SSF53067">
    <property type="entry name" value="Actin-like ATPase domain"/>
    <property type="match status" value="1"/>
</dbReference>